<keyword evidence="3" id="KW-1185">Reference proteome</keyword>
<keyword evidence="1" id="KW-0732">Signal</keyword>
<feature type="chain" id="PRO_5034247242" evidence="1">
    <location>
        <begin position="21"/>
        <end position="84"/>
    </location>
</feature>
<accession>A0A8H4AXI0</accession>
<organism evidence="2 3">
    <name type="scientific">Gigaspora margarita</name>
    <dbReference type="NCBI Taxonomy" id="4874"/>
    <lineage>
        <taxon>Eukaryota</taxon>
        <taxon>Fungi</taxon>
        <taxon>Fungi incertae sedis</taxon>
        <taxon>Mucoromycota</taxon>
        <taxon>Glomeromycotina</taxon>
        <taxon>Glomeromycetes</taxon>
        <taxon>Diversisporales</taxon>
        <taxon>Gigasporaceae</taxon>
        <taxon>Gigaspora</taxon>
    </lineage>
</organism>
<evidence type="ECO:0000256" key="1">
    <source>
        <dbReference type="SAM" id="SignalP"/>
    </source>
</evidence>
<evidence type="ECO:0000313" key="2">
    <source>
        <dbReference type="EMBL" id="KAF0541975.1"/>
    </source>
</evidence>
<evidence type="ECO:0000313" key="3">
    <source>
        <dbReference type="Proteomes" id="UP000439903"/>
    </source>
</evidence>
<dbReference type="Proteomes" id="UP000439903">
    <property type="component" value="Unassembled WGS sequence"/>
</dbReference>
<feature type="signal peptide" evidence="1">
    <location>
        <begin position="1"/>
        <end position="20"/>
    </location>
</feature>
<comment type="caution">
    <text evidence="2">The sequence shown here is derived from an EMBL/GenBank/DDBJ whole genome shotgun (WGS) entry which is preliminary data.</text>
</comment>
<dbReference type="EMBL" id="WTPW01000147">
    <property type="protein sequence ID" value="KAF0541975.1"/>
    <property type="molecule type" value="Genomic_DNA"/>
</dbReference>
<gene>
    <name evidence="2" type="ORF">F8M41_004957</name>
</gene>
<dbReference type="OrthoDB" id="10462769at2759"/>
<dbReference type="AlphaFoldDB" id="A0A8H4AXI0"/>
<name>A0A8H4AXI0_GIGMA</name>
<protein>
    <submittedName>
        <fullName evidence="2">Uncharacterized protein</fullName>
    </submittedName>
</protein>
<reference evidence="2 3" key="1">
    <citation type="journal article" date="2019" name="Environ. Microbiol.">
        <title>At the nexus of three kingdoms: the genome of the mycorrhizal fungus Gigaspora margarita provides insights into plant, endobacterial and fungal interactions.</title>
        <authorList>
            <person name="Venice F."/>
            <person name="Ghignone S."/>
            <person name="Salvioli di Fossalunga A."/>
            <person name="Amselem J."/>
            <person name="Novero M."/>
            <person name="Xianan X."/>
            <person name="Sedzielewska Toro K."/>
            <person name="Morin E."/>
            <person name="Lipzen A."/>
            <person name="Grigoriev I.V."/>
            <person name="Henrissat B."/>
            <person name="Martin F.M."/>
            <person name="Bonfante P."/>
        </authorList>
    </citation>
    <scope>NUCLEOTIDE SEQUENCE [LARGE SCALE GENOMIC DNA]</scope>
    <source>
        <strain evidence="2 3">BEG34</strain>
    </source>
</reference>
<proteinExistence type="predicted"/>
<sequence length="84" mass="9151">MKYYLLRLLILGLFFVVTSTNGLMERDSDIKILGEKPCGDAKCDLVTADSFSIGSYSTKSCICSACNATCNDDKTVTFSCICKV</sequence>